<dbReference type="InterPro" id="IPR052016">
    <property type="entry name" value="Bact_Sigma-Reg"/>
</dbReference>
<evidence type="ECO:0000259" key="2">
    <source>
        <dbReference type="SMART" id="SM00331"/>
    </source>
</evidence>
<dbReference type="SUPFAM" id="SSF81606">
    <property type="entry name" value="PP2C-like"/>
    <property type="match status" value="1"/>
</dbReference>
<evidence type="ECO:0000313" key="3">
    <source>
        <dbReference type="EMBL" id="SMP66768.1"/>
    </source>
</evidence>
<accession>A0AA46AK63</accession>
<dbReference type="RefSeq" id="WP_283410315.1">
    <property type="nucleotide sequence ID" value="NZ_FXUF01000014.1"/>
</dbReference>
<keyword evidence="1" id="KW-0378">Hydrolase</keyword>
<reference evidence="3" key="1">
    <citation type="submission" date="2017-05" db="EMBL/GenBank/DDBJ databases">
        <authorList>
            <person name="Varghese N."/>
            <person name="Submissions S."/>
        </authorList>
    </citation>
    <scope>NUCLEOTIDE SEQUENCE</scope>
    <source>
        <strain evidence="3">Su22</strain>
    </source>
</reference>
<dbReference type="Gene3D" id="3.60.40.10">
    <property type="entry name" value="PPM-type phosphatase domain"/>
    <property type="match status" value="1"/>
</dbReference>
<evidence type="ECO:0000256" key="1">
    <source>
        <dbReference type="ARBA" id="ARBA00022801"/>
    </source>
</evidence>
<dbReference type="InterPro" id="IPR001932">
    <property type="entry name" value="PPM-type_phosphatase-like_dom"/>
</dbReference>
<dbReference type="EMBL" id="FXUF01000014">
    <property type="protein sequence ID" value="SMP66768.1"/>
    <property type="molecule type" value="Genomic_DNA"/>
</dbReference>
<proteinExistence type="predicted"/>
<sequence>MDIEVGVAQLVKQGEIACGDQVEIVRTGDGVIAVLSDGMGSGVKASILAGLTAKIAATMMKKGAELSQVVDTIVHTLPVCQDLGMAYSTFTIVQMEKTGKVRVVEYDNPPAFYFSREKQMVFHQDTGASMLHGKKIFETEGTMAPGDSLTLVSDGVVHAGKGNLLSMGWQWEHVAEYLRQNAATQSGLMLPRELMTKCHDLYDGHPADDATAVTLKYRKASPLNLFVGPPVSRNEDVPLVKAFLASEGSKVICGGTAANIVARETGRELVVETSSVTDRIPPISRMKGIDLITEGVLTLDYTLKTLRNLERYHLTQNVRQRLKEKHGAGQLSQYLLQQSTRIHLFMGHAVNEAHRQHSDFENLNRKYHVVGELVAILKKMGKQVTITRF</sequence>
<dbReference type="GO" id="GO:0016791">
    <property type="term" value="F:phosphatase activity"/>
    <property type="evidence" value="ECO:0007669"/>
    <property type="project" value="TreeGrafter"/>
</dbReference>
<dbReference type="InterPro" id="IPR036457">
    <property type="entry name" value="PPM-type-like_dom_sf"/>
</dbReference>
<dbReference type="SMART" id="SM00331">
    <property type="entry name" value="PP2C_SIG"/>
    <property type="match status" value="1"/>
</dbReference>
<organism evidence="3 4">
    <name type="scientific">Anoxynatronum buryatiense</name>
    <dbReference type="NCBI Taxonomy" id="489973"/>
    <lineage>
        <taxon>Bacteria</taxon>
        <taxon>Bacillati</taxon>
        <taxon>Bacillota</taxon>
        <taxon>Clostridia</taxon>
        <taxon>Eubacteriales</taxon>
        <taxon>Clostridiaceae</taxon>
        <taxon>Anoxynatronum</taxon>
    </lineage>
</organism>
<dbReference type="Pfam" id="PF07228">
    <property type="entry name" value="SpoIIE"/>
    <property type="match status" value="1"/>
</dbReference>
<feature type="domain" description="PPM-type phosphatase" evidence="2">
    <location>
        <begin position="2"/>
        <end position="217"/>
    </location>
</feature>
<dbReference type="PANTHER" id="PTHR43156:SF2">
    <property type="entry name" value="STAGE II SPORULATION PROTEIN E"/>
    <property type="match status" value="1"/>
</dbReference>
<dbReference type="AlphaFoldDB" id="A0AA46AK63"/>
<name>A0AA46AK63_9CLOT</name>
<dbReference type="PANTHER" id="PTHR43156">
    <property type="entry name" value="STAGE II SPORULATION PROTEIN E-RELATED"/>
    <property type="match status" value="1"/>
</dbReference>
<gene>
    <name evidence="3" type="ORF">SAMN06296020_11480</name>
</gene>
<evidence type="ECO:0000313" key="4">
    <source>
        <dbReference type="Proteomes" id="UP001158066"/>
    </source>
</evidence>
<keyword evidence="4" id="KW-1185">Reference proteome</keyword>
<comment type="caution">
    <text evidence="3">The sequence shown here is derived from an EMBL/GenBank/DDBJ whole genome shotgun (WGS) entry which is preliminary data.</text>
</comment>
<dbReference type="Proteomes" id="UP001158066">
    <property type="component" value="Unassembled WGS sequence"/>
</dbReference>
<protein>
    <submittedName>
        <fullName evidence="3">Stage II sporulation protein E (SpoIIE)</fullName>
    </submittedName>
</protein>